<feature type="domain" description="C2H2-type" evidence="12">
    <location>
        <begin position="108"/>
        <end position="135"/>
    </location>
</feature>
<dbReference type="PROSITE" id="PS00028">
    <property type="entry name" value="ZINC_FINGER_C2H2_1"/>
    <property type="match status" value="8"/>
</dbReference>
<keyword evidence="5 11" id="KW-0863">Zinc-finger</keyword>
<feature type="domain" description="C2H2-type" evidence="12">
    <location>
        <begin position="164"/>
        <end position="186"/>
    </location>
</feature>
<dbReference type="GO" id="GO:0042802">
    <property type="term" value="F:identical protein binding"/>
    <property type="evidence" value="ECO:0007669"/>
    <property type="project" value="UniProtKB-ARBA"/>
</dbReference>
<keyword evidence="7" id="KW-0805">Transcription regulation</keyword>
<evidence type="ECO:0000256" key="6">
    <source>
        <dbReference type="ARBA" id="ARBA00022833"/>
    </source>
</evidence>
<feature type="domain" description="C2H2-type" evidence="12">
    <location>
        <begin position="136"/>
        <end position="163"/>
    </location>
</feature>
<dbReference type="GO" id="GO:0000978">
    <property type="term" value="F:RNA polymerase II cis-regulatory region sequence-specific DNA binding"/>
    <property type="evidence" value="ECO:0007669"/>
    <property type="project" value="TreeGrafter"/>
</dbReference>
<reference evidence="13" key="1">
    <citation type="submission" date="2015-11" db="EMBL/GenBank/DDBJ databases">
        <title>De novo transcriptome assembly of four potential Pierce s Disease insect vectors from Arizona vineyards.</title>
        <authorList>
            <person name="Tassone E.E."/>
        </authorList>
    </citation>
    <scope>NUCLEOTIDE SEQUENCE</scope>
</reference>
<comment type="subcellular location">
    <subcellularLocation>
        <location evidence="1">Nucleus</location>
    </subcellularLocation>
</comment>
<dbReference type="Pfam" id="PF13912">
    <property type="entry name" value="zf-C2H2_6"/>
    <property type="match status" value="1"/>
</dbReference>
<protein>
    <recommendedName>
        <fullName evidence="12">C2H2-type domain-containing protein</fullName>
    </recommendedName>
</protein>
<dbReference type="Pfam" id="PF00096">
    <property type="entry name" value="zf-C2H2"/>
    <property type="match status" value="3"/>
</dbReference>
<feature type="domain" description="C2H2-type" evidence="12">
    <location>
        <begin position="191"/>
        <end position="218"/>
    </location>
</feature>
<organism evidence="13">
    <name type="scientific">Graphocephala atropunctata</name>
    <dbReference type="NCBI Taxonomy" id="36148"/>
    <lineage>
        <taxon>Eukaryota</taxon>
        <taxon>Metazoa</taxon>
        <taxon>Ecdysozoa</taxon>
        <taxon>Arthropoda</taxon>
        <taxon>Hexapoda</taxon>
        <taxon>Insecta</taxon>
        <taxon>Pterygota</taxon>
        <taxon>Neoptera</taxon>
        <taxon>Paraneoptera</taxon>
        <taxon>Hemiptera</taxon>
        <taxon>Auchenorrhyncha</taxon>
        <taxon>Membracoidea</taxon>
        <taxon>Cicadellidae</taxon>
        <taxon>Cicadellinae</taxon>
        <taxon>Cicadellini</taxon>
        <taxon>Graphocephala</taxon>
    </lineage>
</organism>
<dbReference type="InterPro" id="IPR036236">
    <property type="entry name" value="Znf_C2H2_sf"/>
</dbReference>
<keyword evidence="3" id="KW-0479">Metal-binding</keyword>
<dbReference type="SUPFAM" id="SSF57667">
    <property type="entry name" value="beta-beta-alpha zinc fingers"/>
    <property type="match status" value="5"/>
</dbReference>
<dbReference type="Pfam" id="PF12171">
    <property type="entry name" value="zf-C2H2_jaz"/>
    <property type="match status" value="1"/>
</dbReference>
<feature type="domain" description="C2H2-type" evidence="12">
    <location>
        <begin position="339"/>
        <end position="365"/>
    </location>
</feature>
<feature type="domain" description="C2H2-type" evidence="12">
    <location>
        <begin position="79"/>
        <end position="107"/>
    </location>
</feature>
<feature type="domain" description="C2H2-type" evidence="12">
    <location>
        <begin position="311"/>
        <end position="338"/>
    </location>
</feature>
<dbReference type="Pfam" id="PF12874">
    <property type="entry name" value="zf-met"/>
    <property type="match status" value="1"/>
</dbReference>
<comment type="similarity">
    <text evidence="2">Belongs to the krueppel C2H2-type zinc-finger protein family.</text>
</comment>
<dbReference type="SMART" id="SM00355">
    <property type="entry name" value="ZnF_C2H2"/>
    <property type="match status" value="9"/>
</dbReference>
<evidence type="ECO:0000256" key="11">
    <source>
        <dbReference type="PROSITE-ProRule" id="PRU00042"/>
    </source>
</evidence>
<feature type="domain" description="C2H2-type" evidence="12">
    <location>
        <begin position="221"/>
        <end position="249"/>
    </location>
</feature>
<dbReference type="PANTHER" id="PTHR24393:SF34">
    <property type="entry name" value="PR_SET DOMAIN 13"/>
    <property type="match status" value="1"/>
</dbReference>
<evidence type="ECO:0000256" key="3">
    <source>
        <dbReference type="ARBA" id="ARBA00022723"/>
    </source>
</evidence>
<feature type="non-terminal residue" evidence="13">
    <location>
        <position position="1"/>
    </location>
</feature>
<accession>A0A1B6LHW7</accession>
<evidence type="ECO:0000259" key="12">
    <source>
        <dbReference type="PROSITE" id="PS50157"/>
    </source>
</evidence>
<evidence type="ECO:0000256" key="2">
    <source>
        <dbReference type="ARBA" id="ARBA00006991"/>
    </source>
</evidence>
<dbReference type="FunFam" id="3.30.160.60:FF:000508">
    <property type="entry name" value="Myeloid zinc finger 1"/>
    <property type="match status" value="1"/>
</dbReference>
<sequence>KSLKDIKIKVENEVKDCKYDQQEIILKDDHKGDYSSMSAETKVISESHAYSNDSVMSPEKIQKELRKQNKLQKITHKKYKKAKQCPVCTKNVLNLRAHMLTHTGEKPYQCKLCGESFVQRTILSRHMFKHSGVKPHKCSICDKSFIEIYRLKTHLKTHKKERPFECDTCGKNFSRREHLKKHCLTHFVSSIKCSLCGKILKSKVLLSLHERVHKINRERPFECATCNRCYLSKYTLEVHIRMVHAEGRVGELTTRNAAPKRQSAESYVDSSAIVPCEEEPEKFQCSSCDKSFSSKKYLKIHVLHHLSEEQFKCPVCNKYFSTQLYLKTHIQSHSKQKTFTCEICNRDYKYKKVFTDHLKTHQSSD</sequence>
<dbReference type="FunFam" id="3.30.160.60:FF:001049">
    <property type="entry name" value="zinc finger protein 319"/>
    <property type="match status" value="1"/>
</dbReference>
<dbReference type="Gene3D" id="3.30.160.60">
    <property type="entry name" value="Classic Zinc Finger"/>
    <property type="match status" value="7"/>
</dbReference>
<evidence type="ECO:0000256" key="5">
    <source>
        <dbReference type="ARBA" id="ARBA00022771"/>
    </source>
</evidence>
<evidence type="ECO:0000313" key="13">
    <source>
        <dbReference type="EMBL" id="JAT23291.1"/>
    </source>
</evidence>
<evidence type="ECO:0000256" key="8">
    <source>
        <dbReference type="ARBA" id="ARBA00023125"/>
    </source>
</evidence>
<dbReference type="AlphaFoldDB" id="A0A1B6LHW7"/>
<keyword evidence="6" id="KW-0862">Zinc</keyword>
<evidence type="ECO:0000256" key="10">
    <source>
        <dbReference type="ARBA" id="ARBA00023242"/>
    </source>
</evidence>
<evidence type="ECO:0000256" key="1">
    <source>
        <dbReference type="ARBA" id="ARBA00004123"/>
    </source>
</evidence>
<feature type="domain" description="C2H2-type" evidence="12">
    <location>
        <begin position="283"/>
        <end position="310"/>
    </location>
</feature>
<dbReference type="InterPro" id="IPR022755">
    <property type="entry name" value="Znf_C2H2_jaz"/>
</dbReference>
<evidence type="ECO:0000256" key="7">
    <source>
        <dbReference type="ARBA" id="ARBA00023015"/>
    </source>
</evidence>
<evidence type="ECO:0000256" key="9">
    <source>
        <dbReference type="ARBA" id="ARBA00023163"/>
    </source>
</evidence>
<keyword evidence="9" id="KW-0804">Transcription</keyword>
<dbReference type="GO" id="GO:0005634">
    <property type="term" value="C:nucleus"/>
    <property type="evidence" value="ECO:0007669"/>
    <property type="project" value="UniProtKB-SubCell"/>
</dbReference>
<dbReference type="GO" id="GO:0001228">
    <property type="term" value="F:DNA-binding transcription activator activity, RNA polymerase II-specific"/>
    <property type="evidence" value="ECO:0007669"/>
    <property type="project" value="TreeGrafter"/>
</dbReference>
<gene>
    <name evidence="13" type="ORF">g.7646</name>
</gene>
<dbReference type="PANTHER" id="PTHR24393">
    <property type="entry name" value="ZINC FINGER PROTEIN"/>
    <property type="match status" value="1"/>
</dbReference>
<evidence type="ECO:0000256" key="4">
    <source>
        <dbReference type="ARBA" id="ARBA00022737"/>
    </source>
</evidence>
<dbReference type="PROSITE" id="PS50157">
    <property type="entry name" value="ZINC_FINGER_C2H2_2"/>
    <property type="match status" value="9"/>
</dbReference>
<keyword evidence="10" id="KW-0539">Nucleus</keyword>
<dbReference type="InterPro" id="IPR013087">
    <property type="entry name" value="Znf_C2H2_type"/>
</dbReference>
<keyword evidence="8" id="KW-0238">DNA-binding</keyword>
<keyword evidence="4" id="KW-0677">Repeat</keyword>
<dbReference type="GO" id="GO:0008270">
    <property type="term" value="F:zinc ion binding"/>
    <property type="evidence" value="ECO:0007669"/>
    <property type="project" value="UniProtKB-KW"/>
</dbReference>
<proteinExistence type="inferred from homology"/>
<dbReference type="Pfam" id="PF13894">
    <property type="entry name" value="zf-C2H2_4"/>
    <property type="match status" value="1"/>
</dbReference>
<name>A0A1B6LHW7_9HEMI</name>
<dbReference type="FunFam" id="3.30.160.60:FF:000630">
    <property type="entry name" value="Zinc finger protein 180"/>
    <property type="match status" value="1"/>
</dbReference>
<dbReference type="EMBL" id="GEBQ01016686">
    <property type="protein sequence ID" value="JAT23291.1"/>
    <property type="molecule type" value="Transcribed_RNA"/>
</dbReference>